<gene>
    <name evidence="6" type="ORF">MOV92_01635</name>
</gene>
<dbReference type="Gene3D" id="3.30.470.20">
    <property type="entry name" value="ATP-grasp fold, B domain"/>
    <property type="match status" value="1"/>
</dbReference>
<dbReference type="RefSeq" id="WP_057941307.1">
    <property type="nucleotide sequence ID" value="NZ_CP011131.1"/>
</dbReference>
<evidence type="ECO:0000256" key="2">
    <source>
        <dbReference type="ARBA" id="ARBA00022741"/>
    </source>
</evidence>
<dbReference type="InterPro" id="IPR041472">
    <property type="entry name" value="BL00235/CARNS1_N"/>
</dbReference>
<accession>A0ABY3XBM4</accession>
<evidence type="ECO:0000256" key="3">
    <source>
        <dbReference type="ARBA" id="ARBA00022840"/>
    </source>
</evidence>
<proteinExistence type="predicted"/>
<reference evidence="6 7" key="1">
    <citation type="submission" date="2022-03" db="EMBL/GenBank/DDBJ databases">
        <title>Complete genome sequence of Lysobacter capsici VKM B-2533 and Lysobacter gummosus 10.1.1, promising sources of lytic agents.</title>
        <authorList>
            <person name="Tarlachkov S.V."/>
            <person name="Kudryakova I.V."/>
            <person name="Afoshin A.S."/>
            <person name="Leontyevskaya E.A."/>
            <person name="Leontyevskaya N.V."/>
        </authorList>
    </citation>
    <scope>NUCLEOTIDE SEQUENCE [LARGE SCALE GENOMIC DNA]</scope>
    <source>
        <strain evidence="6 7">10.1.1</strain>
    </source>
</reference>
<dbReference type="Pfam" id="PF18603">
    <property type="entry name" value="LAL_C2"/>
    <property type="match status" value="1"/>
</dbReference>
<dbReference type="InterPro" id="IPR052032">
    <property type="entry name" value="ATP-dep_AA_Ligase"/>
</dbReference>
<sequence>MAHLLMIESWVGGTGRIFPPAIARLGHRYTFVTRNRGHYQDPRSREIHPVIEHADHVLSFDTNDVPALIEFLRAQHAVLKFDGVVTICDYYIGTVAEVAQALDLPQAFSANVVMERRKDQVREAIGRAGLPNPKFAVTSGWDDTRAQAARIGYPLIAKPTDLASSAFVRLVHDEEELCAAFDALEQFPRNFREQERVPLLLLEEYMRGEEVSVEACTYRGRTTIIGITDKSLTGFPYFIEDGHMFPAKLDGDIAAQIEALVRGALDAVGHDHGISHTEVKLTVDGPRIVEINPRPGGNYIAELIQRVTGIDLLDAQIELALGREPDLRRRDTGVASAAIKFLVPPRAGHVVAMEGAQTLDADLNIERWSMAAVAGTDVAAPIDNACYIGHVIASDGEGQQARDYAERALARVTLTYAEAPAISSAA</sequence>
<keyword evidence="1" id="KW-0436">Ligase</keyword>
<keyword evidence="3 4" id="KW-0067">ATP-binding</keyword>
<dbReference type="Pfam" id="PF13535">
    <property type="entry name" value="ATP-grasp_4"/>
    <property type="match status" value="1"/>
</dbReference>
<dbReference type="Gene3D" id="3.40.50.20">
    <property type="match status" value="1"/>
</dbReference>
<dbReference type="InterPro" id="IPR011761">
    <property type="entry name" value="ATP-grasp"/>
</dbReference>
<dbReference type="PANTHER" id="PTHR43585">
    <property type="entry name" value="FUMIPYRROLE BIOSYNTHESIS PROTEIN C"/>
    <property type="match status" value="1"/>
</dbReference>
<dbReference type="EMBL" id="CP093547">
    <property type="protein sequence ID" value="UNP30016.1"/>
    <property type="molecule type" value="Genomic_DNA"/>
</dbReference>
<keyword evidence="2 4" id="KW-0547">Nucleotide-binding</keyword>
<dbReference type="PROSITE" id="PS50975">
    <property type="entry name" value="ATP_GRASP"/>
    <property type="match status" value="1"/>
</dbReference>
<dbReference type="SUPFAM" id="SSF56059">
    <property type="entry name" value="Glutathione synthetase ATP-binding domain-like"/>
    <property type="match status" value="1"/>
</dbReference>
<evidence type="ECO:0000256" key="1">
    <source>
        <dbReference type="ARBA" id="ARBA00022598"/>
    </source>
</evidence>
<organism evidence="6 7">
    <name type="scientific">Lysobacter gummosus</name>
    <dbReference type="NCBI Taxonomy" id="262324"/>
    <lineage>
        <taxon>Bacteria</taxon>
        <taxon>Pseudomonadati</taxon>
        <taxon>Pseudomonadota</taxon>
        <taxon>Gammaproteobacteria</taxon>
        <taxon>Lysobacterales</taxon>
        <taxon>Lysobacteraceae</taxon>
        <taxon>Lysobacter</taxon>
    </lineage>
</organism>
<evidence type="ECO:0000313" key="6">
    <source>
        <dbReference type="EMBL" id="UNP30016.1"/>
    </source>
</evidence>
<feature type="domain" description="ATP-grasp" evidence="5">
    <location>
        <begin position="122"/>
        <end position="321"/>
    </location>
</feature>
<evidence type="ECO:0000313" key="7">
    <source>
        <dbReference type="Proteomes" id="UP000829194"/>
    </source>
</evidence>
<protein>
    <submittedName>
        <fullName evidence="6">ATP-grasp domain-containing protein</fullName>
    </submittedName>
</protein>
<dbReference type="PANTHER" id="PTHR43585:SF2">
    <property type="entry name" value="ATP-GRASP ENZYME FSQD"/>
    <property type="match status" value="1"/>
</dbReference>
<dbReference type="InterPro" id="IPR040570">
    <property type="entry name" value="LAL_C2"/>
</dbReference>
<keyword evidence="7" id="KW-1185">Reference proteome</keyword>
<dbReference type="Proteomes" id="UP000829194">
    <property type="component" value="Chromosome"/>
</dbReference>
<dbReference type="Pfam" id="PF18130">
    <property type="entry name" value="ATPgrasp_N"/>
    <property type="match status" value="1"/>
</dbReference>
<evidence type="ECO:0000259" key="5">
    <source>
        <dbReference type="PROSITE" id="PS50975"/>
    </source>
</evidence>
<name>A0ABY3XBM4_9GAMM</name>
<evidence type="ECO:0000256" key="4">
    <source>
        <dbReference type="PROSITE-ProRule" id="PRU00409"/>
    </source>
</evidence>